<feature type="transmembrane region" description="Helical" evidence="1">
    <location>
        <begin position="68"/>
        <end position="89"/>
    </location>
</feature>
<accession>A0A844YV85</accession>
<keyword evidence="1" id="KW-0472">Membrane</keyword>
<dbReference type="OrthoDB" id="7471552at2"/>
<evidence type="ECO:0000256" key="1">
    <source>
        <dbReference type="SAM" id="Phobius"/>
    </source>
</evidence>
<proteinExistence type="predicted"/>
<gene>
    <name evidence="2" type="ORF">GRI99_04015</name>
</gene>
<dbReference type="EMBL" id="WTYV01000001">
    <property type="protein sequence ID" value="MXO70798.1"/>
    <property type="molecule type" value="Genomic_DNA"/>
</dbReference>
<keyword evidence="1" id="KW-1133">Transmembrane helix</keyword>
<feature type="transmembrane region" description="Helical" evidence="1">
    <location>
        <begin position="41"/>
        <end position="61"/>
    </location>
</feature>
<dbReference type="RefSeq" id="WP_160770670.1">
    <property type="nucleotide sequence ID" value="NZ_WTYV01000001.1"/>
</dbReference>
<sequence>MMHYAVWLLRLGFAAWLVPAGLNHFYPLFPQPLGNQPESTALITALIETGLFSLVKAVELFAGLCLLLGWRVPLALLLELPISFNVWYWDVPLQGWGSVSAYYGWAVLLANLLLMLAYRHSYAAMLNPVATPRWPPRLADLGYGTDREAR</sequence>
<comment type="caution">
    <text evidence="2">The sequence shown here is derived from an EMBL/GenBank/DDBJ whole genome shotgun (WGS) entry which is preliminary data.</text>
</comment>
<evidence type="ECO:0008006" key="4">
    <source>
        <dbReference type="Google" id="ProtNLM"/>
    </source>
</evidence>
<keyword evidence="3" id="KW-1185">Reference proteome</keyword>
<evidence type="ECO:0000313" key="2">
    <source>
        <dbReference type="EMBL" id="MXO70798.1"/>
    </source>
</evidence>
<name>A0A844YV85_9SPHN</name>
<protein>
    <recommendedName>
        <fullName evidence="4">DoxX family protein</fullName>
    </recommendedName>
</protein>
<dbReference type="AlphaFoldDB" id="A0A844YV85"/>
<feature type="transmembrane region" description="Helical" evidence="1">
    <location>
        <begin position="7"/>
        <end position="29"/>
    </location>
</feature>
<keyword evidence="1" id="KW-0812">Transmembrane</keyword>
<organism evidence="2 3">
    <name type="scientific">Alteraurantiacibacter buctensis</name>
    <dbReference type="NCBI Taxonomy" id="1503981"/>
    <lineage>
        <taxon>Bacteria</taxon>
        <taxon>Pseudomonadati</taxon>
        <taxon>Pseudomonadota</taxon>
        <taxon>Alphaproteobacteria</taxon>
        <taxon>Sphingomonadales</taxon>
        <taxon>Erythrobacteraceae</taxon>
        <taxon>Alteraurantiacibacter</taxon>
    </lineage>
</organism>
<evidence type="ECO:0000313" key="3">
    <source>
        <dbReference type="Proteomes" id="UP000466966"/>
    </source>
</evidence>
<dbReference type="Proteomes" id="UP000466966">
    <property type="component" value="Unassembled WGS sequence"/>
</dbReference>
<reference evidence="2 3" key="1">
    <citation type="submission" date="2019-12" db="EMBL/GenBank/DDBJ databases">
        <title>Genomic-based taxomic classification of the family Erythrobacteraceae.</title>
        <authorList>
            <person name="Xu L."/>
        </authorList>
    </citation>
    <scope>NUCLEOTIDE SEQUENCE [LARGE SCALE GENOMIC DNA]</scope>
    <source>
        <strain evidence="2 3">M0322</strain>
    </source>
</reference>
<feature type="transmembrane region" description="Helical" evidence="1">
    <location>
        <begin position="101"/>
        <end position="118"/>
    </location>
</feature>